<sequence>MIQFLVLLAAAAIGAAVAVTFWAGIVEAVSRWLREHGLADSDLMAAVVTLDRLVVGVRQRLTVRTPAGFTVVLDEEIDLDDIDDPQVLAELERRRHFEIDLLND</sequence>
<gene>
    <name evidence="1" type="ORF">ACFW6T_04690</name>
</gene>
<evidence type="ECO:0000313" key="2">
    <source>
        <dbReference type="Proteomes" id="UP001599542"/>
    </source>
</evidence>
<comment type="caution">
    <text evidence="1">The sequence shown here is derived from an EMBL/GenBank/DDBJ whole genome shotgun (WGS) entry which is preliminary data.</text>
</comment>
<dbReference type="Proteomes" id="UP001599542">
    <property type="component" value="Unassembled WGS sequence"/>
</dbReference>
<proteinExistence type="predicted"/>
<accession>A0ABW6GEW8</accession>
<protein>
    <submittedName>
        <fullName evidence="1">Uncharacterized protein</fullName>
    </submittedName>
</protein>
<keyword evidence="2" id="KW-1185">Reference proteome</keyword>
<dbReference type="EMBL" id="JBHYPX010000005">
    <property type="protein sequence ID" value="MFE1351269.1"/>
    <property type="molecule type" value="Genomic_DNA"/>
</dbReference>
<reference evidence="1 2" key="1">
    <citation type="submission" date="2024-09" db="EMBL/GenBank/DDBJ databases">
        <title>The Natural Products Discovery Center: Release of the First 8490 Sequenced Strains for Exploring Actinobacteria Biosynthetic Diversity.</title>
        <authorList>
            <person name="Kalkreuter E."/>
            <person name="Kautsar S.A."/>
            <person name="Yang D."/>
            <person name="Bader C.D."/>
            <person name="Teijaro C.N."/>
            <person name="Fluegel L."/>
            <person name="Davis C.M."/>
            <person name="Simpson J.R."/>
            <person name="Lauterbach L."/>
            <person name="Steele A.D."/>
            <person name="Gui C."/>
            <person name="Meng S."/>
            <person name="Li G."/>
            <person name="Viehrig K."/>
            <person name="Ye F."/>
            <person name="Su P."/>
            <person name="Kiefer A.F."/>
            <person name="Nichols A."/>
            <person name="Cepeda A.J."/>
            <person name="Yan W."/>
            <person name="Fan B."/>
            <person name="Jiang Y."/>
            <person name="Adhikari A."/>
            <person name="Zheng C.-J."/>
            <person name="Schuster L."/>
            <person name="Cowan T.M."/>
            <person name="Smanski M.J."/>
            <person name="Chevrette M.G."/>
            <person name="De Carvalho L.P.S."/>
            <person name="Shen B."/>
        </authorList>
    </citation>
    <scope>NUCLEOTIDE SEQUENCE [LARGE SCALE GENOMIC DNA]</scope>
    <source>
        <strain evidence="1 2">NPDC058753</strain>
    </source>
</reference>
<dbReference type="RefSeq" id="WP_380320341.1">
    <property type="nucleotide sequence ID" value="NZ_JBHYPW010000011.1"/>
</dbReference>
<name>A0ABW6GEW8_9ACTN</name>
<evidence type="ECO:0000313" key="1">
    <source>
        <dbReference type="EMBL" id="MFE1351269.1"/>
    </source>
</evidence>
<organism evidence="1 2">
    <name type="scientific">Kitasatospora phosalacinea</name>
    <dbReference type="NCBI Taxonomy" id="2065"/>
    <lineage>
        <taxon>Bacteria</taxon>
        <taxon>Bacillati</taxon>
        <taxon>Actinomycetota</taxon>
        <taxon>Actinomycetes</taxon>
        <taxon>Kitasatosporales</taxon>
        <taxon>Streptomycetaceae</taxon>
        <taxon>Kitasatospora</taxon>
    </lineage>
</organism>